<keyword evidence="2" id="KW-1185">Reference proteome</keyword>
<organism evidence="1 2">
    <name type="scientific">Aspergillus melleus</name>
    <dbReference type="NCBI Taxonomy" id="138277"/>
    <lineage>
        <taxon>Eukaryota</taxon>
        <taxon>Fungi</taxon>
        <taxon>Dikarya</taxon>
        <taxon>Ascomycota</taxon>
        <taxon>Pezizomycotina</taxon>
        <taxon>Eurotiomycetes</taxon>
        <taxon>Eurotiomycetidae</taxon>
        <taxon>Eurotiales</taxon>
        <taxon>Aspergillaceae</taxon>
        <taxon>Aspergillus</taxon>
        <taxon>Aspergillus subgen. Circumdati</taxon>
    </lineage>
</organism>
<gene>
    <name evidence="1" type="ORF">N8T08_006074</name>
</gene>
<sequence length="698" mass="78644">MDVLKSLHTSVAETFEKTFDDAYRDLYAEIKSRDCKVEDAEKKAKCAEEARVESAAEARELKHEIAILQEELARNDVNAEDTQVSADRISKLKETFSPQHILIFGGSHAGLDTGFDSKPNEIVKEKYAALYNEFMTLIKATDGLRLQIKRQKRKLTYWRECLDREKFTLVLDGIPVKFERKQSTVGESQLQGPKRCYETKLSSCATEGPKKAGSKSRSKQSSPQPGGHYGMASPNPQDKQPNQSHEDTSPTVLPSSPGRADDSSRVSVANPGSSRHPTGDPLHINPRSDYDAEDGDEVVRKRRMGNSPRDASSGARCTQFHFSEDAAITGRRLHNLLESPLPPRPSLQQRQSIQTEVDGEHSHQHKELGLTKSVDIDVSSSIRSTPAQGEKTQVPRARRELPSDPSSRANDCEVGEMHPGDEPYRARPLRRLDLSHFKINPNHNQGLDFAYDDVVPLFQPSKWLPLYEDFVTKNASSVGQVESALRSLTYIIPGRYRDSEIPSECVSPPLPEREVDPRSLDGEEENDWNGMQTPENERLSDLGWTMPRTGLSLPSLPDVNDVSNYLISKVLTADDIKPPKALLHRVTGHGHLAEVLYILRPVLYALAMQRWRGDKKSWRPWLIGFGMEYGCRQLAKSDFKERVAGGLRGLTGLEREELRKRGWAMGWWFFRGAFYENITKYDNSICPTERIRLDANAD</sequence>
<name>A0ACC3B0K6_9EURO</name>
<comment type="caution">
    <text evidence="1">The sequence shown here is derived from an EMBL/GenBank/DDBJ whole genome shotgun (WGS) entry which is preliminary data.</text>
</comment>
<evidence type="ECO:0000313" key="1">
    <source>
        <dbReference type="EMBL" id="KAK1143823.1"/>
    </source>
</evidence>
<accession>A0ACC3B0K6</accession>
<dbReference type="Proteomes" id="UP001177260">
    <property type="component" value="Unassembled WGS sequence"/>
</dbReference>
<protein>
    <submittedName>
        <fullName evidence="1">Uncharacterized protein</fullName>
    </submittedName>
</protein>
<reference evidence="1 2" key="1">
    <citation type="journal article" date="2023" name="ACS Omega">
        <title>Identification of the Neoaspergillic Acid Biosynthesis Gene Cluster by Establishing an In Vitro CRISPR-Ribonucleoprotein Genetic System in Aspergillus melleus.</title>
        <authorList>
            <person name="Yuan B."/>
            <person name="Grau M.F."/>
            <person name="Murata R.M."/>
            <person name="Torok T."/>
            <person name="Venkateswaran K."/>
            <person name="Stajich J.E."/>
            <person name="Wang C.C.C."/>
        </authorList>
    </citation>
    <scope>NUCLEOTIDE SEQUENCE [LARGE SCALE GENOMIC DNA]</scope>
    <source>
        <strain evidence="1 2">IMV 1140</strain>
    </source>
</reference>
<proteinExistence type="predicted"/>
<evidence type="ECO:0000313" key="2">
    <source>
        <dbReference type="Proteomes" id="UP001177260"/>
    </source>
</evidence>
<dbReference type="EMBL" id="JAOPJF010000036">
    <property type="protein sequence ID" value="KAK1143823.1"/>
    <property type="molecule type" value="Genomic_DNA"/>
</dbReference>